<organism evidence="4 5">
    <name type="scientific">Pseudosporangium ferrugineum</name>
    <dbReference type="NCBI Taxonomy" id="439699"/>
    <lineage>
        <taxon>Bacteria</taxon>
        <taxon>Bacillati</taxon>
        <taxon>Actinomycetota</taxon>
        <taxon>Actinomycetes</taxon>
        <taxon>Micromonosporales</taxon>
        <taxon>Micromonosporaceae</taxon>
        <taxon>Pseudosporangium</taxon>
    </lineage>
</organism>
<feature type="region of interest" description="Disordered" evidence="1">
    <location>
        <begin position="1"/>
        <end position="31"/>
    </location>
</feature>
<accession>A0A2T0S8A5</accession>
<keyword evidence="2" id="KW-0472">Membrane</keyword>
<evidence type="ECO:0000259" key="3">
    <source>
        <dbReference type="PROSITE" id="PS52045"/>
    </source>
</evidence>
<feature type="region of interest" description="Disordered" evidence="1">
    <location>
        <begin position="134"/>
        <end position="153"/>
    </location>
</feature>
<evidence type="ECO:0000256" key="1">
    <source>
        <dbReference type="SAM" id="MobiDB-lite"/>
    </source>
</evidence>
<dbReference type="EMBL" id="PVZG01000006">
    <property type="protein sequence ID" value="PRY29533.1"/>
    <property type="molecule type" value="Genomic_DNA"/>
</dbReference>
<sequence>MVGGACESRRPEVAPRPPPPNSPINEDGHVSNSRRGLLAAGLATAVVGAMGIVWTLNAEADETPVPPAPAAARPADPAAATAPETLKTDAAGDPAPTPPKLLPWGERPTKLKRARAGASSAAIAAAGADVAAADTSGSLEPVPEYAPKGRNSRAGILRKARTSIVPPAPPTRGKAAVPGEVFFHYAVGTQTGETDGTWANLTIAKPHLAQGDFHTLTEIAVQSADGRQIVEVGWTVDRTVNGDDDPHLFVFYWKDRQPSCYNACGFQVYSATVKPGDTLPTGGQKRFGIQHSGNVWWIAYDSEWIGYFPDTLWNGTYTRGGLTQWFGEVAASSAAPCTDMGNGIAATEGNAGRIGSISMTNGPEPVASVRSTSDHYSAVALSDRTFRYGGAGAC</sequence>
<name>A0A2T0S8A5_9ACTN</name>
<dbReference type="InterPro" id="IPR004314">
    <property type="entry name" value="Neprosin"/>
</dbReference>
<proteinExistence type="predicted"/>
<evidence type="ECO:0000313" key="4">
    <source>
        <dbReference type="EMBL" id="PRY29533.1"/>
    </source>
</evidence>
<keyword evidence="2" id="KW-1133">Transmembrane helix</keyword>
<comment type="caution">
    <text evidence="4">The sequence shown here is derived from an EMBL/GenBank/DDBJ whole genome shotgun (WGS) entry which is preliminary data.</text>
</comment>
<dbReference type="AlphaFoldDB" id="A0A2T0S8A5"/>
<feature type="compositionally biased region" description="Low complexity" evidence="1">
    <location>
        <begin position="70"/>
        <end position="94"/>
    </location>
</feature>
<keyword evidence="5" id="KW-1185">Reference proteome</keyword>
<keyword evidence="2" id="KW-0812">Transmembrane</keyword>
<feature type="domain" description="Neprosin PEP catalytic" evidence="3">
    <location>
        <begin position="176"/>
        <end position="394"/>
    </location>
</feature>
<evidence type="ECO:0000313" key="5">
    <source>
        <dbReference type="Proteomes" id="UP000239209"/>
    </source>
</evidence>
<gene>
    <name evidence="4" type="ORF">CLV70_106254</name>
</gene>
<dbReference type="PANTHER" id="PTHR31589">
    <property type="entry name" value="PROTEIN, PUTATIVE (DUF239)-RELATED-RELATED"/>
    <property type="match status" value="1"/>
</dbReference>
<dbReference type="Pfam" id="PF03080">
    <property type="entry name" value="Neprosin"/>
    <property type="match status" value="1"/>
</dbReference>
<feature type="transmembrane region" description="Helical" evidence="2">
    <location>
        <begin position="37"/>
        <end position="56"/>
    </location>
</feature>
<dbReference type="InterPro" id="IPR053168">
    <property type="entry name" value="Glutamic_endopeptidase"/>
</dbReference>
<dbReference type="PANTHER" id="PTHR31589:SF110">
    <property type="entry name" value="PROTEIN, PUTATIVE (DUF239)-RELATED"/>
    <property type="match status" value="1"/>
</dbReference>
<dbReference type="Proteomes" id="UP000239209">
    <property type="component" value="Unassembled WGS sequence"/>
</dbReference>
<feature type="region of interest" description="Disordered" evidence="1">
    <location>
        <begin position="64"/>
        <end position="105"/>
    </location>
</feature>
<dbReference type="OrthoDB" id="3285909at2"/>
<reference evidence="4 5" key="1">
    <citation type="submission" date="2018-03" db="EMBL/GenBank/DDBJ databases">
        <title>Genomic Encyclopedia of Archaeal and Bacterial Type Strains, Phase II (KMG-II): from individual species to whole genera.</title>
        <authorList>
            <person name="Goeker M."/>
        </authorList>
    </citation>
    <scope>NUCLEOTIDE SEQUENCE [LARGE SCALE GENOMIC DNA]</scope>
    <source>
        <strain evidence="4 5">DSM 45348</strain>
    </source>
</reference>
<protein>
    <submittedName>
        <fullName evidence="4">Uncharacterized protein DUF239</fullName>
    </submittedName>
</protein>
<evidence type="ECO:0000256" key="2">
    <source>
        <dbReference type="SAM" id="Phobius"/>
    </source>
</evidence>
<dbReference type="PROSITE" id="PS52045">
    <property type="entry name" value="NEPROSIN_PEP_CD"/>
    <property type="match status" value="1"/>
</dbReference>